<dbReference type="GO" id="GO:0045892">
    <property type="term" value="P:negative regulation of DNA-templated transcription"/>
    <property type="evidence" value="ECO:0007669"/>
    <property type="project" value="UniProtKB-ARBA"/>
</dbReference>
<organism evidence="7 8">
    <name type="scientific">Caldibacillus thermoamylovorans</name>
    <dbReference type="NCBI Taxonomy" id="35841"/>
    <lineage>
        <taxon>Bacteria</taxon>
        <taxon>Bacillati</taxon>
        <taxon>Bacillota</taxon>
        <taxon>Bacilli</taxon>
        <taxon>Bacillales</taxon>
        <taxon>Bacillaceae</taxon>
        <taxon>Caldibacillus</taxon>
    </lineage>
</organism>
<dbReference type="PROSITE" id="PS01081">
    <property type="entry name" value="HTH_TETR_1"/>
    <property type="match status" value="1"/>
</dbReference>
<evidence type="ECO:0000313" key="7">
    <source>
        <dbReference type="EMBL" id="CEE00807.1"/>
    </source>
</evidence>
<dbReference type="Gene3D" id="1.10.357.10">
    <property type="entry name" value="Tetracycline Repressor, domain 2"/>
    <property type="match status" value="1"/>
</dbReference>
<evidence type="ECO:0000259" key="6">
    <source>
        <dbReference type="PROSITE" id="PS50977"/>
    </source>
</evidence>
<dbReference type="PANTHER" id="PTHR43479">
    <property type="entry name" value="ACREF/ENVCD OPERON REPRESSOR-RELATED"/>
    <property type="match status" value="1"/>
</dbReference>
<feature type="DNA-binding region" description="H-T-H motif" evidence="5">
    <location>
        <begin position="25"/>
        <end position="44"/>
    </location>
</feature>
<sequence length="296" mass="35493">MHERKKQVIKMAHQLFIDKGFHATSINDIIEYSGISKGTFYNYFSSKNELIIELFKTNYKQLEKDRNDLLIGQDPSNFDIFIKQVELQIYMNQKNKLISIFEEIIVSRDEELMRFFKRGQLRILKWYYNRFIDLFGEDKKPYLLDCAIMFIGILHNNLKYYAMAYEGRDELRIQDVIRYSLNRIIRVVDEVEKAKESLFSPELLDQWLPESNINSMDDQQILYRTILSLKKPLVHRKEAANYIELLDFIYDELLNKEEPRQFLISLAIRSLKESKELFDQAQLEKLEKIVVNFNKK</sequence>
<dbReference type="InterPro" id="IPR050624">
    <property type="entry name" value="HTH-type_Tx_Regulator"/>
</dbReference>
<evidence type="ECO:0000256" key="5">
    <source>
        <dbReference type="PROSITE-ProRule" id="PRU00335"/>
    </source>
</evidence>
<reference evidence="7 8" key="1">
    <citation type="submission" date="2014-07" db="EMBL/GenBank/DDBJ databases">
        <authorList>
            <person name="Wibberg Daniel"/>
        </authorList>
    </citation>
    <scope>NUCLEOTIDE SEQUENCE [LARGE SCALE GENOMIC DNA]</scope>
</reference>
<feature type="domain" description="HTH tetR-type" evidence="6">
    <location>
        <begin position="2"/>
        <end position="62"/>
    </location>
</feature>
<accession>A0A090IT07</accession>
<evidence type="ECO:0000256" key="2">
    <source>
        <dbReference type="ARBA" id="ARBA00023015"/>
    </source>
</evidence>
<dbReference type="PRINTS" id="PR00455">
    <property type="entry name" value="HTHTETR"/>
</dbReference>
<dbReference type="InterPro" id="IPR023772">
    <property type="entry name" value="DNA-bd_HTH_TetR-type_CS"/>
</dbReference>
<dbReference type="Pfam" id="PF00440">
    <property type="entry name" value="TetR_N"/>
    <property type="match status" value="1"/>
</dbReference>
<dbReference type="Proteomes" id="UP000040576">
    <property type="component" value="Unassembled WGS sequence"/>
</dbReference>
<dbReference type="PROSITE" id="PS50977">
    <property type="entry name" value="HTH_TETR_2"/>
    <property type="match status" value="1"/>
</dbReference>
<keyword evidence="8" id="KW-1185">Reference proteome</keyword>
<dbReference type="GO" id="GO:0003677">
    <property type="term" value="F:DNA binding"/>
    <property type="evidence" value="ECO:0007669"/>
    <property type="project" value="UniProtKB-UniRule"/>
</dbReference>
<dbReference type="RefSeq" id="WP_034768614.1">
    <property type="nucleotide sequence ID" value="NZ_CCRF01000035.1"/>
</dbReference>
<evidence type="ECO:0000256" key="4">
    <source>
        <dbReference type="ARBA" id="ARBA00023163"/>
    </source>
</evidence>
<dbReference type="InterPro" id="IPR009057">
    <property type="entry name" value="Homeodomain-like_sf"/>
</dbReference>
<dbReference type="PANTHER" id="PTHR43479:SF22">
    <property type="entry name" value="TRANSCRIPTIONAL REGULATOR, TETR FAMILY"/>
    <property type="match status" value="1"/>
</dbReference>
<dbReference type="SUPFAM" id="SSF46689">
    <property type="entry name" value="Homeodomain-like"/>
    <property type="match status" value="1"/>
</dbReference>
<protein>
    <submittedName>
        <fullName evidence="7">Regulatory protein TetR</fullName>
    </submittedName>
</protein>
<name>A0A090IT07_9BACI</name>
<keyword evidence="2" id="KW-0805">Transcription regulation</keyword>
<evidence type="ECO:0000313" key="8">
    <source>
        <dbReference type="Proteomes" id="UP000040576"/>
    </source>
</evidence>
<evidence type="ECO:0000256" key="1">
    <source>
        <dbReference type="ARBA" id="ARBA00022491"/>
    </source>
</evidence>
<dbReference type="AlphaFoldDB" id="A0A090IT07"/>
<keyword evidence="4" id="KW-0804">Transcription</keyword>
<dbReference type="EMBL" id="CCRF01000035">
    <property type="protein sequence ID" value="CEE00807.1"/>
    <property type="molecule type" value="Genomic_DNA"/>
</dbReference>
<keyword evidence="1" id="KW-0678">Repressor</keyword>
<proteinExistence type="predicted"/>
<gene>
    <name evidence="7" type="ORF">BT1A1_0960</name>
</gene>
<dbReference type="InterPro" id="IPR001647">
    <property type="entry name" value="HTH_TetR"/>
</dbReference>
<dbReference type="FunFam" id="1.10.10.60:FF:000141">
    <property type="entry name" value="TetR family transcriptional regulator"/>
    <property type="match status" value="1"/>
</dbReference>
<keyword evidence="3 5" id="KW-0238">DNA-binding</keyword>
<evidence type="ECO:0000256" key="3">
    <source>
        <dbReference type="ARBA" id="ARBA00023125"/>
    </source>
</evidence>